<proteinExistence type="predicted"/>
<feature type="compositionally biased region" description="Low complexity" evidence="14">
    <location>
        <begin position="677"/>
        <end position="691"/>
    </location>
</feature>
<evidence type="ECO:0000256" key="14">
    <source>
        <dbReference type="SAM" id="MobiDB-lite"/>
    </source>
</evidence>
<feature type="region of interest" description="Disordered" evidence="14">
    <location>
        <begin position="1"/>
        <end position="66"/>
    </location>
</feature>
<dbReference type="STRING" id="6832.A0A553PKH8"/>
<evidence type="ECO:0000256" key="3">
    <source>
        <dbReference type="ARBA" id="ARBA00022491"/>
    </source>
</evidence>
<dbReference type="GO" id="GO:0003723">
    <property type="term" value="F:RNA binding"/>
    <property type="evidence" value="ECO:0007669"/>
    <property type="project" value="InterPro"/>
</dbReference>
<dbReference type="Gene3D" id="1.10.30.10">
    <property type="entry name" value="High mobility group box domain"/>
    <property type="match status" value="1"/>
</dbReference>
<dbReference type="PROSITE" id="PS51148">
    <property type="entry name" value="AXH"/>
    <property type="match status" value="1"/>
</dbReference>
<evidence type="ECO:0000256" key="1">
    <source>
        <dbReference type="ARBA" id="ARBA00004123"/>
    </source>
</evidence>
<feature type="compositionally biased region" description="Basic and acidic residues" evidence="14">
    <location>
        <begin position="537"/>
        <end position="547"/>
    </location>
</feature>
<dbReference type="InterPro" id="IPR009071">
    <property type="entry name" value="HMG_box_dom"/>
</dbReference>
<evidence type="ECO:0000256" key="8">
    <source>
        <dbReference type="ARBA" id="ARBA00023163"/>
    </source>
</evidence>
<evidence type="ECO:0000256" key="7">
    <source>
        <dbReference type="ARBA" id="ARBA00023125"/>
    </source>
</evidence>
<evidence type="ECO:0000259" key="15">
    <source>
        <dbReference type="PROSITE" id="PS50118"/>
    </source>
</evidence>
<feature type="domain" description="HMG box" evidence="15">
    <location>
        <begin position="546"/>
        <end position="614"/>
    </location>
</feature>
<keyword evidence="7 13" id="KW-0238">DNA-binding</keyword>
<evidence type="ECO:0000256" key="4">
    <source>
        <dbReference type="ARBA" id="ARBA00022687"/>
    </source>
</evidence>
<dbReference type="InterPro" id="IPR036910">
    <property type="entry name" value="HMG_box_dom_sf"/>
</dbReference>
<dbReference type="InterPro" id="IPR039655">
    <property type="entry name" value="HBP1"/>
</dbReference>
<dbReference type="GO" id="GO:0016055">
    <property type="term" value="P:Wnt signaling pathway"/>
    <property type="evidence" value="ECO:0007669"/>
    <property type="project" value="UniProtKB-KW"/>
</dbReference>
<feature type="compositionally biased region" description="Low complexity" evidence="14">
    <location>
        <begin position="383"/>
        <end position="402"/>
    </location>
</feature>
<name>A0A553PKH8_TIGCA</name>
<dbReference type="PANTHER" id="PTHR15499:SF3">
    <property type="entry name" value="HMG BOX-CONTAINING PROTEIN 1"/>
    <property type="match status" value="1"/>
</dbReference>
<evidence type="ECO:0000256" key="13">
    <source>
        <dbReference type="PROSITE-ProRule" id="PRU00267"/>
    </source>
</evidence>
<dbReference type="Proteomes" id="UP000318571">
    <property type="component" value="Chromosome 11"/>
</dbReference>
<dbReference type="InterPro" id="IPR003652">
    <property type="entry name" value="Ataxin_AXH_dom"/>
</dbReference>
<evidence type="ECO:0000256" key="11">
    <source>
        <dbReference type="ARBA" id="ARBA00030026"/>
    </source>
</evidence>
<keyword evidence="18" id="KW-1185">Reference proteome</keyword>
<evidence type="ECO:0000313" key="18">
    <source>
        <dbReference type="Proteomes" id="UP000318571"/>
    </source>
</evidence>
<feature type="region of interest" description="Disordered" evidence="14">
    <location>
        <begin position="671"/>
        <end position="691"/>
    </location>
</feature>
<feature type="region of interest" description="Disordered" evidence="14">
    <location>
        <begin position="360"/>
        <end position="410"/>
    </location>
</feature>
<feature type="compositionally biased region" description="Basic and acidic residues" evidence="14">
    <location>
        <begin position="45"/>
        <end position="54"/>
    </location>
</feature>
<dbReference type="InterPro" id="IPR036096">
    <property type="entry name" value="Ataxin_AXH_dom_sf"/>
</dbReference>
<dbReference type="SMART" id="SM00398">
    <property type="entry name" value="HMG"/>
    <property type="match status" value="1"/>
</dbReference>
<keyword evidence="8" id="KW-0804">Transcription</keyword>
<evidence type="ECO:0000256" key="2">
    <source>
        <dbReference type="ARBA" id="ARBA00017229"/>
    </source>
</evidence>
<feature type="compositionally biased region" description="Polar residues" evidence="14">
    <location>
        <begin position="262"/>
        <end position="278"/>
    </location>
</feature>
<dbReference type="SUPFAM" id="SSF102031">
    <property type="entry name" value="AXH domain"/>
    <property type="match status" value="1"/>
</dbReference>
<evidence type="ECO:0000256" key="5">
    <source>
        <dbReference type="ARBA" id="ARBA00022843"/>
    </source>
</evidence>
<dbReference type="Pfam" id="PF00505">
    <property type="entry name" value="HMG_box"/>
    <property type="match status" value="1"/>
</dbReference>
<dbReference type="GO" id="GO:0000978">
    <property type="term" value="F:RNA polymerase II cis-regulatory region sequence-specific DNA binding"/>
    <property type="evidence" value="ECO:0007669"/>
    <property type="project" value="TreeGrafter"/>
</dbReference>
<feature type="compositionally biased region" description="Polar residues" evidence="14">
    <location>
        <begin position="515"/>
        <end position="525"/>
    </location>
</feature>
<sequence>MMEPMQDKPEDLSMKSSSNSNSPPLLGSSRKIKPIPPPLDLNARTLDEPSDLRLPKSPGDLPRECLPIRKRPLLEVRRDLHDIKSPKSAGPNDLGPSFLDFRNVNTAPSSPLGSAPPRLPFPSSTLSLTPSSGCSLASSNSAFTHFPVPPLIKAHALAAVSAGLPKSPFLTSSGNGYPTPPTDLPSPFGWNVPFSHQSMFSSFSPVLPHSPLPFPSTALLSPAPSSYPSSTNSSREDLPHGAGTSSATTMSMESESKRRYLSASSSNTQMHPDSTSPVPSSPLISPRRSWSHAWPTPKWLCFVSGTMIKFLIPTLDTPWQQVEELALKDLMAKDCRNPFQYAPNGLTIVKIDVISHDPMVGSGPGNAASRRSVSQDGVVKLEQQQQQQHPASSSSSSSTSSSHFPGGDSARSSQTLLILRMAPHREDNATELLAETALDHPFYVKERGWCSIQPRMTSEKYGIPCQEISVGDVCIPPNHPEAVKTPDLSDRLRRFEFDDPQSPLARNFHQRLPTSVPSALTTSLGKSMMSPPISPAKKKEKDPEKPKRPMNGFMLFAKKFRLELIQQHPGKDNRAISVLLGEAWKGLPQEERENYSHRAKLMAEEQKKLHPDCWKRKRTINNTSTTTTTPNNNTINNLGSNACATLISCSRPHFLICEALFVQSTRLGGPEFVSTQSPSPSAPSSPHLTSY</sequence>
<evidence type="ECO:0000313" key="17">
    <source>
        <dbReference type="EMBL" id="TRY78184.1"/>
    </source>
</evidence>
<keyword evidence="6" id="KW-0805">Transcription regulation</keyword>
<feature type="compositionally biased region" description="Basic and acidic residues" evidence="14">
    <location>
        <begin position="1"/>
        <end position="13"/>
    </location>
</feature>
<feature type="DNA-binding region" description="HMG box" evidence="13">
    <location>
        <begin position="546"/>
        <end position="614"/>
    </location>
</feature>
<keyword evidence="9 13" id="KW-0539">Nucleus</keyword>
<organism evidence="17 18">
    <name type="scientific">Tigriopus californicus</name>
    <name type="common">Marine copepod</name>
    <dbReference type="NCBI Taxonomy" id="6832"/>
    <lineage>
        <taxon>Eukaryota</taxon>
        <taxon>Metazoa</taxon>
        <taxon>Ecdysozoa</taxon>
        <taxon>Arthropoda</taxon>
        <taxon>Crustacea</taxon>
        <taxon>Multicrustacea</taxon>
        <taxon>Hexanauplia</taxon>
        <taxon>Copepoda</taxon>
        <taxon>Harpacticoida</taxon>
        <taxon>Harpacticidae</taxon>
        <taxon>Tigriopus</taxon>
    </lineage>
</organism>
<evidence type="ECO:0000256" key="12">
    <source>
        <dbReference type="ARBA" id="ARBA00030708"/>
    </source>
</evidence>
<comment type="function">
    <text evidence="10">Transcriptional repressor that binds to the promoter region of target genes. Plays a role in the regulation of the cell cycle and of the Wnt pathway. Binds preferentially to the sequence 5'-TTCATTCATTCA-3'. Binding to the histone H1.0 promoter is enhanced by interaction with RB1. Disrupts the interaction between DNA and TCF4.</text>
</comment>
<protein>
    <recommendedName>
        <fullName evidence="2">HMG box-containing protein 1</fullName>
    </recommendedName>
    <alternativeName>
        <fullName evidence="12">HMG box transcription factor 1</fullName>
    </alternativeName>
    <alternativeName>
        <fullName evidence="11">High mobility group box transcription factor 1</fullName>
    </alternativeName>
</protein>
<keyword evidence="5" id="KW-0832">Ubl conjugation</keyword>
<dbReference type="CDD" id="cd21988">
    <property type="entry name" value="HMG-box_HBP1"/>
    <property type="match status" value="1"/>
</dbReference>
<feature type="domain" description="AXH" evidence="16">
    <location>
        <begin position="342"/>
        <end position="485"/>
    </location>
</feature>
<dbReference type="PROSITE" id="PS50118">
    <property type="entry name" value="HMG_BOX_2"/>
    <property type="match status" value="1"/>
</dbReference>
<dbReference type="SUPFAM" id="SSF47095">
    <property type="entry name" value="HMG-box"/>
    <property type="match status" value="1"/>
</dbReference>
<feature type="region of interest" description="Disordered" evidence="14">
    <location>
        <begin position="515"/>
        <end position="548"/>
    </location>
</feature>
<accession>A0A553PKH8</accession>
<evidence type="ECO:0000259" key="16">
    <source>
        <dbReference type="PROSITE" id="PS51148"/>
    </source>
</evidence>
<keyword evidence="4" id="KW-0879">Wnt signaling pathway</keyword>
<keyword evidence="3" id="KW-0678">Repressor</keyword>
<reference evidence="17 18" key="1">
    <citation type="journal article" date="2018" name="Nat. Ecol. Evol.">
        <title>Genomic signatures of mitonuclear coevolution across populations of Tigriopus californicus.</title>
        <authorList>
            <person name="Barreto F.S."/>
            <person name="Watson E.T."/>
            <person name="Lima T.G."/>
            <person name="Willett C.S."/>
            <person name="Edmands S."/>
            <person name="Li W."/>
            <person name="Burton R.S."/>
        </authorList>
    </citation>
    <scope>NUCLEOTIDE SEQUENCE [LARGE SCALE GENOMIC DNA]</scope>
    <source>
        <strain evidence="17 18">San Diego</strain>
    </source>
</reference>
<dbReference type="EMBL" id="VCGU01000003">
    <property type="protein sequence ID" value="TRY78184.1"/>
    <property type="molecule type" value="Genomic_DNA"/>
</dbReference>
<comment type="caution">
    <text evidence="17">The sequence shown here is derived from an EMBL/GenBank/DDBJ whole genome shotgun (WGS) entry which is preliminary data.</text>
</comment>
<feature type="compositionally biased region" description="Low complexity" evidence="14">
    <location>
        <begin position="16"/>
        <end position="29"/>
    </location>
</feature>
<evidence type="ECO:0000256" key="10">
    <source>
        <dbReference type="ARBA" id="ARBA00025095"/>
    </source>
</evidence>
<dbReference type="AlphaFoldDB" id="A0A553PKH8"/>
<dbReference type="PANTHER" id="PTHR15499">
    <property type="entry name" value="HMG BOX-CONTAINING PROTEIN 1"/>
    <property type="match status" value="1"/>
</dbReference>
<feature type="compositionally biased region" description="Low complexity" evidence="14">
    <location>
        <begin position="241"/>
        <end position="253"/>
    </location>
</feature>
<evidence type="ECO:0000256" key="9">
    <source>
        <dbReference type="ARBA" id="ARBA00023242"/>
    </source>
</evidence>
<dbReference type="GO" id="GO:0005634">
    <property type="term" value="C:nucleus"/>
    <property type="evidence" value="ECO:0007669"/>
    <property type="project" value="UniProtKB-SubCell"/>
</dbReference>
<gene>
    <name evidence="17" type="ORF">TCAL_04268</name>
</gene>
<dbReference type="Pfam" id="PF08517">
    <property type="entry name" value="AXH"/>
    <property type="match status" value="1"/>
</dbReference>
<evidence type="ECO:0000256" key="6">
    <source>
        <dbReference type="ARBA" id="ARBA00023015"/>
    </source>
</evidence>
<comment type="subcellular location">
    <subcellularLocation>
        <location evidence="1">Nucleus</location>
    </subcellularLocation>
</comment>
<dbReference type="SMART" id="SM00536">
    <property type="entry name" value="AXH"/>
    <property type="match status" value="1"/>
</dbReference>
<feature type="region of interest" description="Disordered" evidence="14">
    <location>
        <begin position="82"/>
        <end position="102"/>
    </location>
</feature>
<feature type="region of interest" description="Disordered" evidence="14">
    <location>
        <begin position="225"/>
        <end position="290"/>
    </location>
</feature>
<dbReference type="GO" id="GO:0000981">
    <property type="term" value="F:DNA-binding transcription factor activity, RNA polymerase II-specific"/>
    <property type="evidence" value="ECO:0007669"/>
    <property type="project" value="TreeGrafter"/>
</dbReference>